<dbReference type="eggNOG" id="ENOG502ZK0D">
    <property type="taxonomic scope" value="Bacteria"/>
</dbReference>
<evidence type="ECO:0000256" key="1">
    <source>
        <dbReference type="SAM" id="MobiDB-lite"/>
    </source>
</evidence>
<organism evidence="2 3">
    <name type="scientific">Rhizobium favelukesii</name>
    <dbReference type="NCBI Taxonomy" id="348824"/>
    <lineage>
        <taxon>Bacteria</taxon>
        <taxon>Pseudomonadati</taxon>
        <taxon>Pseudomonadota</taxon>
        <taxon>Alphaproteobacteria</taxon>
        <taxon>Hyphomicrobiales</taxon>
        <taxon>Rhizobiaceae</taxon>
        <taxon>Rhizobium/Agrobacterium group</taxon>
        <taxon>Rhizobium</taxon>
    </lineage>
</organism>
<evidence type="ECO:0000313" key="2">
    <source>
        <dbReference type="EMBL" id="CDM57660.1"/>
    </source>
</evidence>
<dbReference type="RefSeq" id="WP_037069666.1">
    <property type="nucleotide sequence ID" value="NZ_HG916852.1"/>
</dbReference>
<dbReference type="PATRIC" id="fig|348824.6.peg.2162"/>
<dbReference type="HOGENOM" id="CLU_1336626_0_0_5"/>
<accession>W6RBG0</accession>
<dbReference type="Proteomes" id="UP000019443">
    <property type="component" value="Chromosome"/>
</dbReference>
<feature type="region of interest" description="Disordered" evidence="1">
    <location>
        <begin position="1"/>
        <end position="46"/>
    </location>
</feature>
<keyword evidence="3" id="KW-1185">Reference proteome</keyword>
<dbReference type="AlphaFoldDB" id="W6RBG0"/>
<protein>
    <submittedName>
        <fullName evidence="2">Conserved protein</fullName>
    </submittedName>
</protein>
<proteinExistence type="predicted"/>
<sequence length="216" mass="23960">MASQAEKLRRKRAAQGAGRPRKQGVDRYPSGKIKPAETEKETQSVAIQARKRVNGWSDETPDKKALDPRAGYTLGLICIDGKITEEQMEIGNEYALAIARYHRLVGIPFPSARAQSLFSIKGHDGEVTDEHAARARSASNLMMRLQGILLQCVDGPQVRQTVNSVSVMDLQHLRDMPPQQLLWLRRGLTALINSGALPNHNRNATDITRFEVRASA</sequence>
<evidence type="ECO:0000313" key="3">
    <source>
        <dbReference type="Proteomes" id="UP000019443"/>
    </source>
</evidence>
<reference evidence="2" key="1">
    <citation type="submission" date="2013-11" db="EMBL/GenBank/DDBJ databases">
        <title>Draft genome sequence of the broad-host-range Rhizobium sp. LPU83 strain, a member of the low-genetic diversity Oregon-like Rhizobium sp. group.</title>
        <authorList>
            <person name="Wibberg D."/>
            <person name="Puehler A."/>
            <person name="Schlueter A."/>
        </authorList>
    </citation>
    <scope>NUCLEOTIDE SEQUENCE [LARGE SCALE GENOMIC DNA]</scope>
    <source>
        <strain evidence="2">LPU83</strain>
    </source>
</reference>
<dbReference type="KEGG" id="rhl:LPU83_2003"/>
<name>W6RBG0_9HYPH</name>
<dbReference type="EMBL" id="HG916852">
    <property type="protein sequence ID" value="CDM57660.1"/>
    <property type="molecule type" value="Genomic_DNA"/>
</dbReference>
<gene>
    <name evidence="2" type="ORF">LPU83_2003</name>
</gene>